<evidence type="ECO:0000313" key="3">
    <source>
        <dbReference type="Proteomes" id="UP000053820"/>
    </source>
</evidence>
<name>A0A0C9WCP7_9AGAM</name>
<sequence>MAGNELGFVQDEEGESAAEEAGTLADVTLTVLAIMRLPQPEEMTGRSLLKQD</sequence>
<dbReference type="Gene3D" id="3.40.720.10">
    <property type="entry name" value="Alkaline Phosphatase, subunit A"/>
    <property type="match status" value="1"/>
</dbReference>
<proteinExistence type="predicted"/>
<dbReference type="AlphaFoldDB" id="A0A0C9WCP7"/>
<accession>A0A0C9WCP7</accession>
<evidence type="ECO:0000313" key="2">
    <source>
        <dbReference type="EMBL" id="KIJ62336.1"/>
    </source>
</evidence>
<feature type="region of interest" description="Disordered" evidence="1">
    <location>
        <begin position="1"/>
        <end position="22"/>
    </location>
</feature>
<dbReference type="OrthoDB" id="2993954at2759"/>
<dbReference type="HOGENOM" id="CLU_3087515_0_0_1"/>
<reference evidence="2 3" key="1">
    <citation type="submission" date="2014-04" db="EMBL/GenBank/DDBJ databases">
        <title>Evolutionary Origins and Diversification of the Mycorrhizal Mutualists.</title>
        <authorList>
            <consortium name="DOE Joint Genome Institute"/>
            <consortium name="Mycorrhizal Genomics Consortium"/>
            <person name="Kohler A."/>
            <person name="Kuo A."/>
            <person name="Nagy L.G."/>
            <person name="Floudas D."/>
            <person name="Copeland A."/>
            <person name="Barry K.W."/>
            <person name="Cichocki N."/>
            <person name="Veneault-Fourrey C."/>
            <person name="LaButti K."/>
            <person name="Lindquist E.A."/>
            <person name="Lipzen A."/>
            <person name="Lundell T."/>
            <person name="Morin E."/>
            <person name="Murat C."/>
            <person name="Riley R."/>
            <person name="Ohm R."/>
            <person name="Sun H."/>
            <person name="Tunlid A."/>
            <person name="Henrissat B."/>
            <person name="Grigoriev I.V."/>
            <person name="Hibbett D.S."/>
            <person name="Martin F."/>
        </authorList>
    </citation>
    <scope>NUCLEOTIDE SEQUENCE [LARGE SCALE GENOMIC DNA]</scope>
    <source>
        <strain evidence="2 3">MD-312</strain>
    </source>
</reference>
<protein>
    <submittedName>
        <fullName evidence="2">Uncharacterized protein</fullName>
    </submittedName>
</protein>
<organism evidence="2 3">
    <name type="scientific">Hydnomerulius pinastri MD-312</name>
    <dbReference type="NCBI Taxonomy" id="994086"/>
    <lineage>
        <taxon>Eukaryota</taxon>
        <taxon>Fungi</taxon>
        <taxon>Dikarya</taxon>
        <taxon>Basidiomycota</taxon>
        <taxon>Agaricomycotina</taxon>
        <taxon>Agaricomycetes</taxon>
        <taxon>Agaricomycetidae</taxon>
        <taxon>Boletales</taxon>
        <taxon>Boletales incertae sedis</taxon>
        <taxon>Leucogyrophana</taxon>
    </lineage>
</organism>
<dbReference type="EMBL" id="KN839856">
    <property type="protein sequence ID" value="KIJ62336.1"/>
    <property type="molecule type" value="Genomic_DNA"/>
</dbReference>
<dbReference type="Proteomes" id="UP000053820">
    <property type="component" value="Unassembled WGS sequence"/>
</dbReference>
<evidence type="ECO:0000256" key="1">
    <source>
        <dbReference type="SAM" id="MobiDB-lite"/>
    </source>
</evidence>
<dbReference type="InterPro" id="IPR017850">
    <property type="entry name" value="Alkaline_phosphatase_core_sf"/>
</dbReference>
<gene>
    <name evidence="2" type="ORF">HYDPIDRAFT_30591</name>
</gene>
<keyword evidence="3" id="KW-1185">Reference proteome</keyword>